<dbReference type="InterPro" id="IPR036084">
    <property type="entry name" value="Ser_inhib-like_sf"/>
</dbReference>
<dbReference type="InterPro" id="IPR052749">
    <property type="entry name" value="Alpha-tectorin"/>
</dbReference>
<evidence type="ECO:0000256" key="4">
    <source>
        <dbReference type="ARBA" id="ARBA00023157"/>
    </source>
</evidence>
<dbReference type="GO" id="GO:0016020">
    <property type="term" value="C:membrane"/>
    <property type="evidence" value="ECO:0007669"/>
    <property type="project" value="UniProtKB-SubCell"/>
</dbReference>
<comment type="caution">
    <text evidence="8">The sequence shown here is derived from an EMBL/GenBank/DDBJ whole genome shotgun (WGS) entry which is preliminary data.</text>
</comment>
<dbReference type="Gene3D" id="2.10.25.10">
    <property type="entry name" value="Laminin"/>
    <property type="match status" value="2"/>
</dbReference>
<dbReference type="PANTHER" id="PTHR46160:SF8">
    <property type="entry name" value="VWFD DOMAIN-CONTAINING PROTEIN"/>
    <property type="match status" value="1"/>
</dbReference>
<dbReference type="CDD" id="cd19941">
    <property type="entry name" value="TIL"/>
    <property type="match status" value="1"/>
</dbReference>
<accession>A0A2G8KFA4</accession>
<evidence type="ECO:0000313" key="8">
    <source>
        <dbReference type="EMBL" id="PIK46688.1"/>
    </source>
</evidence>
<dbReference type="STRING" id="307972.A0A2G8KFA4"/>
<dbReference type="InterPro" id="IPR014853">
    <property type="entry name" value="VWF/SSPO/ZAN-like_Cys-rich_dom"/>
</dbReference>
<keyword evidence="2" id="KW-0732">Signal</keyword>
<feature type="transmembrane region" description="Helical" evidence="6">
    <location>
        <begin position="286"/>
        <end position="307"/>
    </location>
</feature>
<sequence>MECPVGMSLSTCAPACPPNCAEPSGPEECDMPCIEACVCPEGQLLDGTTCVEPRDCGCFLHTGEYISKFQEWTSPDCKTRCYCEGPGELQCRNYTCNENADCTINRAGMRTCECHEGLTGNGEICVSDSGLCQIWGDPHYVTFDGKKFDFQGGCQYTLVKKCKGRDLPNFHLIGDNKRRIPGERVSYQRELILRYKGHEYVIRRHRVSVDGVKVTPPLLNHAGVTVHYDVPFTTVETEFGLKFRYNQRTDTEVYLSNEFASKVCGLCGNFDGNKKNDFTKPNGQRLLNAVVMFLSGYQLLSAVVMFLSGYKLHSAVVMFLSGYKLHSAVVMFLSGYQLLGAVVMFLSGYKLLGAVVMFLSGYQLHSAVVMFLSGYQLLSAGLNGYANRLFYRLPSCHQVADSSFYYETCKYDLCATLPDQTVLCDSIEEFLIACREAGGEPGDWRSSVPQVVSNLDHRSILSKLAQYQVEKPQFALIYILL</sequence>
<evidence type="ECO:0000313" key="9">
    <source>
        <dbReference type="Proteomes" id="UP000230750"/>
    </source>
</evidence>
<keyword evidence="6" id="KW-1133">Transmembrane helix</keyword>
<dbReference type="Pfam" id="PF12714">
    <property type="entry name" value="TILa"/>
    <property type="match status" value="1"/>
</dbReference>
<dbReference type="SUPFAM" id="SSF57567">
    <property type="entry name" value="Serine protease inhibitors"/>
    <property type="match status" value="1"/>
</dbReference>
<comment type="subcellular location">
    <subcellularLocation>
        <location evidence="1">Membrane</location>
    </subcellularLocation>
</comment>
<organism evidence="8 9">
    <name type="scientific">Stichopus japonicus</name>
    <name type="common">Sea cucumber</name>
    <dbReference type="NCBI Taxonomy" id="307972"/>
    <lineage>
        <taxon>Eukaryota</taxon>
        <taxon>Metazoa</taxon>
        <taxon>Echinodermata</taxon>
        <taxon>Eleutherozoa</taxon>
        <taxon>Echinozoa</taxon>
        <taxon>Holothuroidea</taxon>
        <taxon>Aspidochirotacea</taxon>
        <taxon>Aspidochirotida</taxon>
        <taxon>Stichopodidae</taxon>
        <taxon>Apostichopus</taxon>
    </lineage>
</organism>
<proteinExistence type="predicted"/>
<evidence type="ECO:0000256" key="2">
    <source>
        <dbReference type="ARBA" id="ARBA00022729"/>
    </source>
</evidence>
<dbReference type="AlphaFoldDB" id="A0A2G8KFA4"/>
<dbReference type="Pfam" id="PF01826">
    <property type="entry name" value="TIL"/>
    <property type="match status" value="1"/>
</dbReference>
<dbReference type="InterPro" id="IPR025615">
    <property type="entry name" value="TILa_dom"/>
</dbReference>
<reference evidence="8 9" key="1">
    <citation type="journal article" date="2017" name="PLoS Biol.">
        <title>The sea cucumber genome provides insights into morphological evolution and visceral regeneration.</title>
        <authorList>
            <person name="Zhang X."/>
            <person name="Sun L."/>
            <person name="Yuan J."/>
            <person name="Sun Y."/>
            <person name="Gao Y."/>
            <person name="Zhang L."/>
            <person name="Li S."/>
            <person name="Dai H."/>
            <person name="Hamel J.F."/>
            <person name="Liu C."/>
            <person name="Yu Y."/>
            <person name="Liu S."/>
            <person name="Lin W."/>
            <person name="Guo K."/>
            <person name="Jin S."/>
            <person name="Xu P."/>
            <person name="Storey K.B."/>
            <person name="Huan P."/>
            <person name="Zhang T."/>
            <person name="Zhou Y."/>
            <person name="Zhang J."/>
            <person name="Lin C."/>
            <person name="Li X."/>
            <person name="Xing L."/>
            <person name="Huo D."/>
            <person name="Sun M."/>
            <person name="Wang L."/>
            <person name="Mercier A."/>
            <person name="Li F."/>
            <person name="Yang H."/>
            <person name="Xiang J."/>
        </authorList>
    </citation>
    <scope>NUCLEOTIDE SEQUENCE [LARGE SCALE GENOMIC DNA]</scope>
    <source>
        <strain evidence="8">Shaxun</strain>
        <tissue evidence="8">Muscle</tissue>
    </source>
</reference>
<feature type="transmembrane region" description="Helical" evidence="6">
    <location>
        <begin position="328"/>
        <end position="349"/>
    </location>
</feature>
<dbReference type="OrthoDB" id="5945029at2759"/>
<evidence type="ECO:0000256" key="3">
    <source>
        <dbReference type="ARBA" id="ARBA00023136"/>
    </source>
</evidence>
<dbReference type="PANTHER" id="PTHR46160">
    <property type="entry name" value="ALPHA-TECTORIN-RELATED"/>
    <property type="match status" value="1"/>
</dbReference>
<dbReference type="Proteomes" id="UP000230750">
    <property type="component" value="Unassembled WGS sequence"/>
</dbReference>
<dbReference type="SMART" id="SM00216">
    <property type="entry name" value="VWD"/>
    <property type="match status" value="1"/>
</dbReference>
<evidence type="ECO:0000256" key="5">
    <source>
        <dbReference type="ARBA" id="ARBA00023180"/>
    </source>
</evidence>
<keyword evidence="4" id="KW-1015">Disulfide bond</keyword>
<dbReference type="PROSITE" id="PS51233">
    <property type="entry name" value="VWFD"/>
    <property type="match status" value="1"/>
</dbReference>
<feature type="transmembrane region" description="Helical" evidence="6">
    <location>
        <begin position="355"/>
        <end position="378"/>
    </location>
</feature>
<keyword evidence="9" id="KW-1185">Reference proteome</keyword>
<dbReference type="EMBL" id="MRZV01000628">
    <property type="protein sequence ID" value="PIK46688.1"/>
    <property type="molecule type" value="Genomic_DNA"/>
</dbReference>
<dbReference type="Pfam" id="PF00094">
    <property type="entry name" value="VWD"/>
    <property type="match status" value="1"/>
</dbReference>
<keyword evidence="6" id="KW-0812">Transmembrane</keyword>
<dbReference type="InterPro" id="IPR001846">
    <property type="entry name" value="VWF_type-D"/>
</dbReference>
<gene>
    <name evidence="8" type="ORF">BSL78_16473</name>
</gene>
<dbReference type="Pfam" id="PF08742">
    <property type="entry name" value="C8"/>
    <property type="match status" value="1"/>
</dbReference>
<dbReference type="SMART" id="SM00832">
    <property type="entry name" value="C8"/>
    <property type="match status" value="1"/>
</dbReference>
<dbReference type="FunFam" id="2.10.25.10:FF:000055">
    <property type="entry name" value="alpha-tectorin isoform X1"/>
    <property type="match status" value="1"/>
</dbReference>
<evidence type="ECO:0000256" key="1">
    <source>
        <dbReference type="ARBA" id="ARBA00004370"/>
    </source>
</evidence>
<name>A0A2G8KFA4_STIJA</name>
<evidence type="ECO:0000259" key="7">
    <source>
        <dbReference type="PROSITE" id="PS51233"/>
    </source>
</evidence>
<dbReference type="InterPro" id="IPR002919">
    <property type="entry name" value="TIL_dom"/>
</dbReference>
<evidence type="ECO:0000256" key="6">
    <source>
        <dbReference type="SAM" id="Phobius"/>
    </source>
</evidence>
<feature type="domain" description="VWFD" evidence="7">
    <location>
        <begin position="130"/>
        <end position="305"/>
    </location>
</feature>
<keyword evidence="3 6" id="KW-0472">Membrane</keyword>
<protein>
    <submittedName>
        <fullName evidence="8">Putative IgGFc-binding protein</fullName>
    </submittedName>
</protein>
<keyword evidence="5" id="KW-0325">Glycoprotein</keyword>